<reference evidence="2" key="1">
    <citation type="submission" date="2018-05" db="EMBL/GenBank/DDBJ databases">
        <authorList>
            <person name="Lanie J.A."/>
            <person name="Ng W.-L."/>
            <person name="Kazmierczak K.M."/>
            <person name="Andrzejewski T.M."/>
            <person name="Davidsen T.M."/>
            <person name="Wayne K.J."/>
            <person name="Tettelin H."/>
            <person name="Glass J.I."/>
            <person name="Rusch D."/>
            <person name="Podicherti R."/>
            <person name="Tsui H.-C.T."/>
            <person name="Winkler M.E."/>
        </authorList>
    </citation>
    <scope>NUCLEOTIDE SEQUENCE</scope>
</reference>
<dbReference type="AlphaFoldDB" id="A0A382KF16"/>
<name>A0A382KF16_9ZZZZ</name>
<gene>
    <name evidence="2" type="ORF">METZ01_LOCUS275039</name>
</gene>
<protein>
    <submittedName>
        <fullName evidence="2">Uncharacterized protein</fullName>
    </submittedName>
</protein>
<organism evidence="2">
    <name type="scientific">marine metagenome</name>
    <dbReference type="NCBI Taxonomy" id="408172"/>
    <lineage>
        <taxon>unclassified sequences</taxon>
        <taxon>metagenomes</taxon>
        <taxon>ecological metagenomes</taxon>
    </lineage>
</organism>
<dbReference type="EMBL" id="UINC01079814">
    <property type="protein sequence ID" value="SVC22185.1"/>
    <property type="molecule type" value="Genomic_DNA"/>
</dbReference>
<accession>A0A382KF16</accession>
<feature type="non-terminal residue" evidence="2">
    <location>
        <position position="26"/>
    </location>
</feature>
<sequence length="26" mass="2770">VFGSHRTNAGARRSSNGYGSCTKEKV</sequence>
<feature type="region of interest" description="Disordered" evidence="1">
    <location>
        <begin position="1"/>
        <end position="26"/>
    </location>
</feature>
<evidence type="ECO:0000256" key="1">
    <source>
        <dbReference type="SAM" id="MobiDB-lite"/>
    </source>
</evidence>
<evidence type="ECO:0000313" key="2">
    <source>
        <dbReference type="EMBL" id="SVC22185.1"/>
    </source>
</evidence>
<feature type="non-terminal residue" evidence="2">
    <location>
        <position position="1"/>
    </location>
</feature>
<proteinExistence type="predicted"/>